<evidence type="ECO:0000256" key="1">
    <source>
        <dbReference type="ARBA" id="ARBA00004651"/>
    </source>
</evidence>
<evidence type="ECO:0000256" key="4">
    <source>
        <dbReference type="ARBA" id="ARBA00022692"/>
    </source>
</evidence>
<dbReference type="InterPro" id="IPR036640">
    <property type="entry name" value="ABC1_TM_sf"/>
</dbReference>
<dbReference type="EMBL" id="CP041663">
    <property type="protein sequence ID" value="QDY88556.1"/>
    <property type="molecule type" value="Genomic_DNA"/>
</dbReference>
<feature type="transmembrane region" description="Helical" evidence="9">
    <location>
        <begin position="175"/>
        <end position="196"/>
    </location>
</feature>
<dbReference type="SUPFAM" id="SSF52540">
    <property type="entry name" value="P-loop containing nucleoside triphosphate hydrolases"/>
    <property type="match status" value="1"/>
</dbReference>
<dbReference type="PANTHER" id="PTHR43394:SF1">
    <property type="entry name" value="ATP-BINDING CASSETTE SUB-FAMILY B MEMBER 10, MITOCHONDRIAL"/>
    <property type="match status" value="1"/>
</dbReference>
<keyword evidence="7 9" id="KW-1133">Transmembrane helix</keyword>
<dbReference type="Proteomes" id="UP000317512">
    <property type="component" value="Chromosome"/>
</dbReference>
<dbReference type="GO" id="GO:0005524">
    <property type="term" value="F:ATP binding"/>
    <property type="evidence" value="ECO:0007669"/>
    <property type="project" value="UniProtKB-KW"/>
</dbReference>
<dbReference type="InterPro" id="IPR011527">
    <property type="entry name" value="ABC1_TM_dom"/>
</dbReference>
<evidence type="ECO:0000259" key="11">
    <source>
        <dbReference type="PROSITE" id="PS50929"/>
    </source>
</evidence>
<evidence type="ECO:0000313" key="13">
    <source>
        <dbReference type="Proteomes" id="UP000317512"/>
    </source>
</evidence>
<evidence type="ECO:0000256" key="9">
    <source>
        <dbReference type="SAM" id="Phobius"/>
    </source>
</evidence>
<evidence type="ECO:0000256" key="5">
    <source>
        <dbReference type="ARBA" id="ARBA00022741"/>
    </source>
</evidence>
<dbReference type="AlphaFoldDB" id="A0A5B8JBB6"/>
<dbReference type="OrthoDB" id="383768at2"/>
<evidence type="ECO:0000256" key="8">
    <source>
        <dbReference type="ARBA" id="ARBA00023136"/>
    </source>
</evidence>
<evidence type="ECO:0000256" key="2">
    <source>
        <dbReference type="ARBA" id="ARBA00005417"/>
    </source>
</evidence>
<dbReference type="Gene3D" id="1.20.1560.10">
    <property type="entry name" value="ABC transporter type 1, transmembrane domain"/>
    <property type="match status" value="1"/>
</dbReference>
<feature type="transmembrane region" description="Helical" evidence="9">
    <location>
        <begin position="314"/>
        <end position="331"/>
    </location>
</feature>
<dbReference type="GO" id="GO:0005737">
    <property type="term" value="C:cytoplasm"/>
    <property type="evidence" value="ECO:0007669"/>
    <property type="project" value="UniProtKB-ARBA"/>
</dbReference>
<dbReference type="PANTHER" id="PTHR43394">
    <property type="entry name" value="ATP-DEPENDENT PERMEASE MDL1, MITOCHONDRIAL"/>
    <property type="match status" value="1"/>
</dbReference>
<feature type="transmembrane region" description="Helical" evidence="9">
    <location>
        <begin position="202"/>
        <end position="220"/>
    </location>
</feature>
<dbReference type="GO" id="GO:0016887">
    <property type="term" value="F:ATP hydrolysis activity"/>
    <property type="evidence" value="ECO:0007669"/>
    <property type="project" value="InterPro"/>
</dbReference>
<feature type="transmembrane region" description="Helical" evidence="9">
    <location>
        <begin position="92"/>
        <end position="110"/>
    </location>
</feature>
<dbReference type="PROSITE" id="PS00211">
    <property type="entry name" value="ABC_TRANSPORTER_1"/>
    <property type="match status" value="1"/>
</dbReference>
<feature type="domain" description="ABC transporter" evidence="10">
    <location>
        <begin position="384"/>
        <end position="620"/>
    </location>
</feature>
<keyword evidence="4 9" id="KW-0812">Transmembrane</keyword>
<evidence type="ECO:0000259" key="10">
    <source>
        <dbReference type="PROSITE" id="PS50893"/>
    </source>
</evidence>
<comment type="similarity">
    <text evidence="2">Belongs to the ABC transporter superfamily.</text>
</comment>
<evidence type="ECO:0000313" key="12">
    <source>
        <dbReference type="EMBL" id="QDY88556.1"/>
    </source>
</evidence>
<dbReference type="GO" id="GO:0015421">
    <property type="term" value="F:ABC-type oligopeptide transporter activity"/>
    <property type="evidence" value="ECO:0007669"/>
    <property type="project" value="TreeGrafter"/>
</dbReference>
<gene>
    <name evidence="12" type="ORF">FOY43_02745</name>
</gene>
<dbReference type="InterPro" id="IPR017871">
    <property type="entry name" value="ABC_transporter-like_CS"/>
</dbReference>
<dbReference type="Pfam" id="PF00664">
    <property type="entry name" value="ABC_membrane"/>
    <property type="match status" value="1"/>
</dbReference>
<feature type="domain" description="ABC transmembrane type-1" evidence="11">
    <location>
        <begin position="59"/>
        <end position="351"/>
    </location>
</feature>
<keyword evidence="8 9" id="KW-0472">Membrane</keyword>
<name>A0A5B8JBB6_9MOLU</name>
<keyword evidence="6 12" id="KW-0067">ATP-binding</keyword>
<proteinExistence type="inferred from homology"/>
<evidence type="ECO:0000256" key="6">
    <source>
        <dbReference type="ARBA" id="ARBA00022840"/>
    </source>
</evidence>
<reference evidence="13" key="1">
    <citation type="submission" date="2019-07" db="EMBL/GenBank/DDBJ databases">
        <title>Complete genome sequences of three Mycoplasma sp. 1220 strains.</title>
        <authorList>
            <person name="Grozner D."/>
            <person name="Forro B."/>
            <person name="Kovacs A.B."/>
            <person name="Marton S."/>
            <person name="Banyai K."/>
            <person name="Kreizinger Z."/>
            <person name="Sulyok K.M."/>
            <person name="Gyuranecz M."/>
        </authorList>
    </citation>
    <scope>NUCLEOTIDE SEQUENCE [LARGE SCALE GENOMIC DNA]</scope>
    <source>
        <strain evidence="13">MYCAV93</strain>
    </source>
</reference>
<dbReference type="Gene3D" id="3.40.50.300">
    <property type="entry name" value="P-loop containing nucleotide triphosphate hydrolases"/>
    <property type="match status" value="1"/>
</dbReference>
<dbReference type="SMART" id="SM00382">
    <property type="entry name" value="AAA"/>
    <property type="match status" value="1"/>
</dbReference>
<accession>A0A5B8JBB6</accession>
<feature type="transmembrane region" description="Helical" evidence="9">
    <location>
        <begin position="285"/>
        <end position="308"/>
    </location>
</feature>
<evidence type="ECO:0000256" key="7">
    <source>
        <dbReference type="ARBA" id="ARBA00022989"/>
    </source>
</evidence>
<comment type="subcellular location">
    <subcellularLocation>
        <location evidence="1">Cell membrane</location>
        <topology evidence="1">Multi-pass membrane protein</topology>
    </subcellularLocation>
</comment>
<dbReference type="InterPro" id="IPR027417">
    <property type="entry name" value="P-loop_NTPase"/>
</dbReference>
<dbReference type="InterPro" id="IPR003593">
    <property type="entry name" value="AAA+_ATPase"/>
</dbReference>
<protein>
    <submittedName>
        <fullName evidence="12">ABC transporter ATP-binding protein</fullName>
    </submittedName>
</protein>
<dbReference type="InterPro" id="IPR039421">
    <property type="entry name" value="Type_1_exporter"/>
</dbReference>
<dbReference type="Pfam" id="PF00005">
    <property type="entry name" value="ABC_tran"/>
    <property type="match status" value="1"/>
</dbReference>
<organism evidence="12 13">
    <name type="scientific">Mycoplasma anserisalpingitidis</name>
    <dbReference type="NCBI Taxonomy" id="519450"/>
    <lineage>
        <taxon>Bacteria</taxon>
        <taxon>Bacillati</taxon>
        <taxon>Mycoplasmatota</taxon>
        <taxon>Mollicutes</taxon>
        <taxon>Mycoplasmataceae</taxon>
        <taxon>Mycoplasma</taxon>
    </lineage>
</organism>
<evidence type="ECO:0000256" key="3">
    <source>
        <dbReference type="ARBA" id="ARBA00022448"/>
    </source>
</evidence>
<dbReference type="InterPro" id="IPR003439">
    <property type="entry name" value="ABC_transporter-like_ATP-bd"/>
</dbReference>
<sequence>MVGESLIKELTASYYQDVKFIRSLRMRKEKIMKSNSSLKTFLRMIYAAKVKPKVWITFITFAFIKALSWSAIGFGTGWILDKFFSKGNLEKFNLSIFLVVLTVFLLVYVIHRTFVGLTTYFMTKITTRFEREMRSNLYRHIQEMSFFNFETEKTGDFMAVVTEDTVSAFSSMNSVLLSLCDFVFDILLSTFWMLLLAPILGLITYLIIPPISILFIYLVSKSRKQWKKSRDAFGALNAYLEETLDILPLVRVHRQWNRIENKFDEHNNRHREVTQKAFLHQTIAYPAYSALKVISELVIIIIGITFITKSYPSYGIYGVYTIGVVTSFNVYSKTFTNSISNLLNISAELQQGISSWDRIENILKISNDKEDKIKPNLVFAEGKIEFKSVNFAYPSNLDVKVLKNINFTINPGESLALVGHTGCGKTTISKILMKFYETNDGQVLIDNQNAIEYNAKSWRENIALISQDVMLFEDTLMNNIKNANKNISDEKVIEICREIGLDEYIQTLKEKYSTKLTHNAEELSQGQRQLVSIARALASEKKIIIMDEATSNIDSITEQKIQNCIKLMMKDKTMLIIAHRLSTIKKATNILVMDHGVILESGNHNELIAKNGIYANLYNEGFKSIE</sequence>
<keyword evidence="5" id="KW-0547">Nucleotide-binding</keyword>
<dbReference type="PROSITE" id="PS50929">
    <property type="entry name" value="ABC_TM1F"/>
    <property type="match status" value="1"/>
</dbReference>
<dbReference type="FunFam" id="3.40.50.300:FF:000604">
    <property type="entry name" value="ABC transporter B family member 28"/>
    <property type="match status" value="1"/>
</dbReference>
<dbReference type="CDD" id="cd07346">
    <property type="entry name" value="ABC_6TM_exporters"/>
    <property type="match status" value="1"/>
</dbReference>
<dbReference type="GO" id="GO:0005886">
    <property type="term" value="C:plasma membrane"/>
    <property type="evidence" value="ECO:0007669"/>
    <property type="project" value="UniProtKB-SubCell"/>
</dbReference>
<dbReference type="SUPFAM" id="SSF90123">
    <property type="entry name" value="ABC transporter transmembrane region"/>
    <property type="match status" value="1"/>
</dbReference>
<feature type="transmembrane region" description="Helical" evidence="9">
    <location>
        <begin position="54"/>
        <end position="80"/>
    </location>
</feature>
<dbReference type="PROSITE" id="PS50893">
    <property type="entry name" value="ABC_TRANSPORTER_2"/>
    <property type="match status" value="1"/>
</dbReference>
<keyword evidence="3" id="KW-0813">Transport</keyword>